<evidence type="ECO:0000313" key="4">
    <source>
        <dbReference type="Proteomes" id="UP000178534"/>
    </source>
</evidence>
<dbReference type="STRING" id="1798665.A2942_00455"/>
<feature type="domain" description="SpoVR protein-like N-terminal" evidence="1">
    <location>
        <begin position="13"/>
        <end position="438"/>
    </location>
</feature>
<dbReference type="InterPro" id="IPR007390">
    <property type="entry name" value="Spore_V_R"/>
</dbReference>
<reference evidence="3 4" key="1">
    <citation type="journal article" date="2016" name="Nat. Commun.">
        <title>Thousands of microbial genomes shed light on interconnected biogeochemical processes in an aquifer system.</title>
        <authorList>
            <person name="Anantharaman K."/>
            <person name="Brown C.T."/>
            <person name="Hug L.A."/>
            <person name="Sharon I."/>
            <person name="Castelle C.J."/>
            <person name="Probst A.J."/>
            <person name="Thomas B.C."/>
            <person name="Singh A."/>
            <person name="Wilkins M.J."/>
            <person name="Karaoz U."/>
            <person name="Brodie E.L."/>
            <person name="Williams K.H."/>
            <person name="Hubbard S.S."/>
            <person name="Banfield J.F."/>
        </authorList>
    </citation>
    <scope>NUCLEOTIDE SEQUENCE [LARGE SCALE GENOMIC DNA]</scope>
</reference>
<evidence type="ECO:0000259" key="2">
    <source>
        <dbReference type="Pfam" id="PF24755"/>
    </source>
</evidence>
<dbReference type="Proteomes" id="UP000178534">
    <property type="component" value="Unassembled WGS sequence"/>
</dbReference>
<feature type="domain" description="SpoVR-like C-terminal" evidence="2">
    <location>
        <begin position="443"/>
        <end position="498"/>
    </location>
</feature>
<gene>
    <name evidence="3" type="ORF">A2942_00455</name>
</gene>
<accession>A0A1G2DEG2</accession>
<dbReference type="InterPro" id="IPR057008">
    <property type="entry name" value="SpoVR-like_C"/>
</dbReference>
<evidence type="ECO:0008006" key="5">
    <source>
        <dbReference type="Google" id="ProtNLM"/>
    </source>
</evidence>
<comment type="caution">
    <text evidence="3">The sequence shown here is derived from an EMBL/GenBank/DDBJ whole genome shotgun (WGS) entry which is preliminary data.</text>
</comment>
<dbReference type="PANTHER" id="PTHR30029:SF2">
    <property type="entry name" value="STAGE V SPORULATION PROTEIN R"/>
    <property type="match status" value="1"/>
</dbReference>
<dbReference type="EMBL" id="MHLP01000039">
    <property type="protein sequence ID" value="OGZ11250.1"/>
    <property type="molecule type" value="Genomic_DNA"/>
</dbReference>
<dbReference type="AlphaFoldDB" id="A0A1G2DEG2"/>
<dbReference type="InterPro" id="IPR056174">
    <property type="entry name" value="SpoVR_N"/>
</dbReference>
<sequence length="519" mass="60467">MKKFERPIYEGEEWTPALLQRFLEISEEIAVEKCGLDLYPNEVKIVTSKQMEDAMVTGALPLQLYHWFYGMQSYQIEATGSRGYLEIVQNTNPCQLYCAENNTATEMLVVIAHAGCGHNAVYKNNFLFRQFTNPKGIVDYLIFARDFLRKCEEKYGEERVSDLMTACMALGPYSVDLIRKPKPRSYDDELARLQKRVEQFERSFNPVFHDRSSSPLRGQNEIEIRIPESPDENILKFIEKQGPRLRVIEEWEAEVTRIFRKINEYFYPHTRTKVVHEGAACTLQRTVFNCLSPLELGAVSNSAMNNFFDVHARVTGQPGYRWRDKFEGKIPLWGINHYSLGFQLFQDIERICREPTDEDRAWFPDLIGANFWEVFRHIIAEHDDESFIQTYFSPKLIRDYAFFALEDDPEHDYFEVTDIHNEEGYRHVRDRLAHQYAYHAALPNLEVASVDIGSGCALTLRHTQHDRVHLDGNSVGEFLFIVHRNLWPRTMRIESVDAEGKVTDLWIANEGKVTNVVPR</sequence>
<name>A0A1G2DEG2_9BACT</name>
<evidence type="ECO:0000313" key="3">
    <source>
        <dbReference type="EMBL" id="OGZ11250.1"/>
    </source>
</evidence>
<organism evidence="3 4">
    <name type="scientific">Candidatus Lloydbacteria bacterium RIFCSPLOWO2_01_FULL_50_20</name>
    <dbReference type="NCBI Taxonomy" id="1798665"/>
    <lineage>
        <taxon>Bacteria</taxon>
        <taxon>Candidatus Lloydiibacteriota</taxon>
    </lineage>
</organism>
<dbReference type="Pfam" id="PF24755">
    <property type="entry name" value="SpoVR_C"/>
    <property type="match status" value="1"/>
</dbReference>
<dbReference type="PANTHER" id="PTHR30029">
    <property type="entry name" value="STAGE V SPORULATION PROTEIN R"/>
    <property type="match status" value="1"/>
</dbReference>
<proteinExistence type="predicted"/>
<dbReference type="Pfam" id="PF04293">
    <property type="entry name" value="SpoVR"/>
    <property type="match status" value="1"/>
</dbReference>
<evidence type="ECO:0000259" key="1">
    <source>
        <dbReference type="Pfam" id="PF04293"/>
    </source>
</evidence>
<protein>
    <recommendedName>
        <fullName evidence="5">SpoVR family protein</fullName>
    </recommendedName>
</protein>